<dbReference type="Pfam" id="PF06413">
    <property type="entry name" value="Neugrin"/>
    <property type="match status" value="1"/>
</dbReference>
<dbReference type="PANTHER" id="PTHR13475">
    <property type="entry name" value="NEUGRIN"/>
    <property type="match status" value="1"/>
</dbReference>
<dbReference type="InterPro" id="IPR010487">
    <property type="entry name" value="NGRN/Rrg9"/>
</dbReference>
<accession>A0A6G0Y1Z3</accession>
<dbReference type="PANTHER" id="PTHR13475:SF3">
    <property type="entry name" value="NEUGRIN"/>
    <property type="match status" value="1"/>
</dbReference>
<evidence type="ECO:0000313" key="1">
    <source>
        <dbReference type="EMBL" id="KAF0747706.1"/>
    </source>
</evidence>
<dbReference type="OrthoDB" id="6415470at2759"/>
<sequence length="385" mass="45172">MISSKILFFKNAIQPSFVFRTYRNVKAKPNRQFKKNDVKGNPGGNRMLAMVLDGESPDVSDVTLEDIEDGDNDMLNSHLFYDQHMKEIEKQKKFKSFQNIKRKYFKSNIVQPNFLTYFEKQQIKTLHDKSPKEWTPQTLSTCFPASPEVIIKILKSKWIPDEGQKILRHDKLVQQNWERFRDGLFNDILSDELKNHLIKFSERRPTLITLEQAEAHIPKLAADYLKPQEFGQIITSYLGEPKSPFNEPIQIEAKEKPNIELIYENDTTTKSSKRHFTLDEFKNDSQKESFSFYTTPQTLSTNNKSVDVEKVEAGLQENTRIISRKEVSEYIDTINDYPIAIRIPKSVWKEGYVYRVNDCFYDDNGDFLYRVPGLIKDEDRQQKQQ</sequence>
<name>A0A6G0Y1Z3_APHCR</name>
<comment type="caution">
    <text evidence="1">The sequence shown here is derived from an EMBL/GenBank/DDBJ whole genome shotgun (WGS) entry which is preliminary data.</text>
</comment>
<organism evidence="1 2">
    <name type="scientific">Aphis craccivora</name>
    <name type="common">Cowpea aphid</name>
    <dbReference type="NCBI Taxonomy" id="307492"/>
    <lineage>
        <taxon>Eukaryota</taxon>
        <taxon>Metazoa</taxon>
        <taxon>Ecdysozoa</taxon>
        <taxon>Arthropoda</taxon>
        <taxon>Hexapoda</taxon>
        <taxon>Insecta</taxon>
        <taxon>Pterygota</taxon>
        <taxon>Neoptera</taxon>
        <taxon>Paraneoptera</taxon>
        <taxon>Hemiptera</taxon>
        <taxon>Sternorrhyncha</taxon>
        <taxon>Aphidomorpha</taxon>
        <taxon>Aphidoidea</taxon>
        <taxon>Aphididae</taxon>
        <taxon>Aphidini</taxon>
        <taxon>Aphis</taxon>
        <taxon>Aphis</taxon>
    </lineage>
</organism>
<gene>
    <name evidence="1" type="ORF">FWK35_00026150</name>
</gene>
<reference evidence="1 2" key="1">
    <citation type="submission" date="2019-08" db="EMBL/GenBank/DDBJ databases">
        <title>Whole genome of Aphis craccivora.</title>
        <authorList>
            <person name="Voronova N.V."/>
            <person name="Shulinski R.S."/>
            <person name="Bandarenka Y.V."/>
            <person name="Zhorov D.G."/>
            <person name="Warner D."/>
        </authorList>
    </citation>
    <scope>NUCLEOTIDE SEQUENCE [LARGE SCALE GENOMIC DNA]</scope>
    <source>
        <strain evidence="1">180601</strain>
        <tissue evidence="1">Whole Body</tissue>
    </source>
</reference>
<protein>
    <submittedName>
        <fullName evidence="1">Uncharacterized protein</fullName>
    </submittedName>
</protein>
<dbReference type="Proteomes" id="UP000478052">
    <property type="component" value="Unassembled WGS sequence"/>
</dbReference>
<evidence type="ECO:0000313" key="2">
    <source>
        <dbReference type="Proteomes" id="UP000478052"/>
    </source>
</evidence>
<dbReference type="EMBL" id="VUJU01006744">
    <property type="protein sequence ID" value="KAF0747706.1"/>
    <property type="molecule type" value="Genomic_DNA"/>
</dbReference>
<proteinExistence type="predicted"/>
<dbReference type="GO" id="GO:0005634">
    <property type="term" value="C:nucleus"/>
    <property type="evidence" value="ECO:0007669"/>
    <property type="project" value="TreeGrafter"/>
</dbReference>
<keyword evidence="2" id="KW-1185">Reference proteome</keyword>
<dbReference type="AlphaFoldDB" id="A0A6G0Y1Z3"/>